<evidence type="ECO:0000256" key="5">
    <source>
        <dbReference type="RuleBase" id="RU004508"/>
    </source>
</evidence>
<dbReference type="GO" id="GO:0008483">
    <property type="term" value="F:transaminase activity"/>
    <property type="evidence" value="ECO:0007669"/>
    <property type="project" value="UniProtKB-KW"/>
</dbReference>
<accession>A8FI09</accession>
<dbReference type="RefSeq" id="WP_012011455.1">
    <property type="nucleotide sequence ID" value="NC_009848.4"/>
</dbReference>
<dbReference type="Gene3D" id="3.40.640.10">
    <property type="entry name" value="Type I PLP-dependent aspartate aminotransferase-like (Major domain)"/>
    <property type="match status" value="1"/>
</dbReference>
<dbReference type="GeneID" id="5622513"/>
<reference evidence="6 7" key="1">
    <citation type="journal article" date="2007" name="PLoS ONE">
        <title>Paradoxical DNA repair and peroxide resistance gene conservation in Bacillus pumilus SAFR-032.</title>
        <authorList>
            <person name="Gioia J."/>
            <person name="Yerrapragada S."/>
            <person name="Qin X."/>
            <person name="Jiang H."/>
            <person name="Igboeli O.C."/>
            <person name="Muzny D."/>
            <person name="Dugan-Rocha S."/>
            <person name="Ding Y."/>
            <person name="Hawes A."/>
            <person name="Liu W."/>
            <person name="Perez L."/>
            <person name="Kovar C."/>
            <person name="Dinh H."/>
            <person name="Lee S."/>
            <person name="Nazareth L."/>
            <person name="Blyth P."/>
            <person name="Holder M."/>
            <person name="Buhay C."/>
            <person name="Tirumalai M.R."/>
            <person name="Liu Y."/>
            <person name="Dasgupta I."/>
            <person name="Bokhetache L."/>
            <person name="Fujita M."/>
            <person name="Karouia F."/>
            <person name="Eswara Moorthy P."/>
            <person name="Siefert J."/>
            <person name="Uzman A."/>
            <person name="Buzumbo P."/>
            <person name="Verma A."/>
            <person name="Zwiya H."/>
            <person name="McWilliams B.D."/>
            <person name="Olowu A."/>
            <person name="Clinkenbeard K.D."/>
            <person name="Newcombe D."/>
            <person name="Golebiewski L."/>
            <person name="Petrosino J.F."/>
            <person name="Nicholson W.L."/>
            <person name="Fox G.E."/>
            <person name="Venkateswaran K."/>
            <person name="Highlander S.K."/>
            <person name="Weinstock G.M."/>
        </authorList>
    </citation>
    <scope>NUCLEOTIDE SEQUENCE [LARGE SCALE GENOMIC DNA]</scope>
    <source>
        <strain evidence="6 7">SAFR-032</strain>
    </source>
</reference>
<organism evidence="6 7">
    <name type="scientific">Bacillus pumilus (strain SAFR-032)</name>
    <dbReference type="NCBI Taxonomy" id="315750"/>
    <lineage>
        <taxon>Bacteria</taxon>
        <taxon>Bacillati</taxon>
        <taxon>Bacillota</taxon>
        <taxon>Bacilli</taxon>
        <taxon>Bacillales</taxon>
        <taxon>Bacillaceae</taxon>
        <taxon>Bacillus</taxon>
    </lineage>
</organism>
<dbReference type="KEGG" id="bpu:BPUM_3223"/>
<dbReference type="OrthoDB" id="9810913at2"/>
<dbReference type="STRING" id="315750.BPUM_3223"/>
<reference evidence="6 7" key="2">
    <citation type="journal article" date="2013" name="Extremophiles">
        <title>An ICEBs1-like element may be associated with the extreme radiation and desiccation resistance of Bacillus pumilus SAFR-032 spores.</title>
        <authorList>
            <person name="Tirumalai M.R."/>
            <person name="Fox G.E."/>
        </authorList>
    </citation>
    <scope>NUCLEOTIDE SEQUENCE [LARGE SCALE GENOMIC DNA]</scope>
    <source>
        <strain evidence="6 7">SAFR-032</strain>
    </source>
</reference>
<dbReference type="AlphaFoldDB" id="A8FI09"/>
<feature type="active site" description="Proton acceptor" evidence="3">
    <location>
        <position position="190"/>
    </location>
</feature>
<sequence>MGEQLKFPKPIHVTKPKLPKFEEYTDKIKDIWENNWLTNDGPLHEEFKTNLKDYLGASEVELFTNGHLALELALKTLEVKGEIITTPFTFASTIHAIKNTGFRTVFCDIESNTFNIDVKQIEQLITEKTRAIVAVHVFGNPCDVVELDRISRDYGIPLIYDAAHAFGVKVDGNYIGEYGDVSMFSMHATKVFHSIEGGVLCYKRKDLTKLLKALKNFGITSSETVDYIGINAKMNEFQAAMGLVNLKEIDQDILKRKEVYHLYEKHLSEIPGINLVRINRNVQHNYSYFPILLENLNMRDYLNEVLKEYNLFTRKYFYPLCNDFGCYSFNSNETPVAVYVSDRILALPMYSELTSDEVKQICTIIKIVLEDYHVQDNNRMTNQVGELSNEPV</sequence>
<evidence type="ECO:0000256" key="4">
    <source>
        <dbReference type="PIRSR" id="PIRSR000390-2"/>
    </source>
</evidence>
<name>A8FI09_BACP2</name>
<evidence type="ECO:0000313" key="6">
    <source>
        <dbReference type="EMBL" id="ABV63876.1"/>
    </source>
</evidence>
<dbReference type="SUPFAM" id="SSF53383">
    <property type="entry name" value="PLP-dependent transferases"/>
    <property type="match status" value="1"/>
</dbReference>
<dbReference type="GO" id="GO:0000271">
    <property type="term" value="P:polysaccharide biosynthetic process"/>
    <property type="evidence" value="ECO:0007669"/>
    <property type="project" value="TreeGrafter"/>
</dbReference>
<feature type="modified residue" description="N6-(pyridoxal phosphate)lysine" evidence="4">
    <location>
        <position position="190"/>
    </location>
</feature>
<evidence type="ECO:0000256" key="1">
    <source>
        <dbReference type="ARBA" id="ARBA00022898"/>
    </source>
</evidence>
<dbReference type="InterPro" id="IPR000653">
    <property type="entry name" value="DegT/StrS_aminotransferase"/>
</dbReference>
<dbReference type="PANTHER" id="PTHR30244:SF9">
    <property type="entry name" value="PROTEIN RV3402C"/>
    <property type="match status" value="1"/>
</dbReference>
<dbReference type="GO" id="GO:0030170">
    <property type="term" value="F:pyridoxal phosphate binding"/>
    <property type="evidence" value="ECO:0007669"/>
    <property type="project" value="TreeGrafter"/>
</dbReference>
<keyword evidence="1 4" id="KW-0663">Pyridoxal phosphate</keyword>
<dbReference type="CDD" id="cd00616">
    <property type="entry name" value="AHBA_syn"/>
    <property type="match status" value="1"/>
</dbReference>
<keyword evidence="6" id="KW-0032">Aminotransferase</keyword>
<evidence type="ECO:0000313" key="7">
    <source>
        <dbReference type="Proteomes" id="UP000001355"/>
    </source>
</evidence>
<dbReference type="Proteomes" id="UP000001355">
    <property type="component" value="Chromosome"/>
</dbReference>
<protein>
    <submittedName>
        <fullName evidence="6">Aminotransferase</fullName>
    </submittedName>
</protein>
<evidence type="ECO:0000256" key="3">
    <source>
        <dbReference type="PIRSR" id="PIRSR000390-1"/>
    </source>
</evidence>
<dbReference type="PIRSF" id="PIRSF000390">
    <property type="entry name" value="PLP_StrS"/>
    <property type="match status" value="1"/>
</dbReference>
<gene>
    <name evidence="6" type="ordered locus">BPUM_3223</name>
</gene>
<dbReference type="eggNOG" id="COG0399">
    <property type="taxonomic scope" value="Bacteria"/>
</dbReference>
<dbReference type="Pfam" id="PF01041">
    <property type="entry name" value="DegT_DnrJ_EryC1"/>
    <property type="match status" value="1"/>
</dbReference>
<comment type="similarity">
    <text evidence="2 5">Belongs to the DegT/DnrJ/EryC1 family.</text>
</comment>
<keyword evidence="7" id="KW-1185">Reference proteome</keyword>
<dbReference type="EMBL" id="CP000813">
    <property type="protein sequence ID" value="ABV63876.1"/>
    <property type="molecule type" value="Genomic_DNA"/>
</dbReference>
<dbReference type="InterPro" id="IPR015421">
    <property type="entry name" value="PyrdxlP-dep_Trfase_major"/>
</dbReference>
<keyword evidence="6" id="KW-0808">Transferase</keyword>
<reference evidence="6 7" key="3">
    <citation type="journal article" date="2013" name="PLoS ONE">
        <title>Candidate genes that may be responsible for the unusual resistances exhibited by Bacillus pumilus SAFR-032 spores.</title>
        <authorList>
            <person name="Tirumalai M.R."/>
            <person name="Rastogi R."/>
            <person name="Zamani N."/>
            <person name="O'Bryant Williams E."/>
            <person name="Allen S."/>
            <person name="Diouf F."/>
            <person name="Kwende S."/>
            <person name="Weinstock G.M."/>
            <person name="Venkateswaran K.J."/>
            <person name="Fox G.E."/>
        </authorList>
    </citation>
    <scope>NUCLEOTIDE SEQUENCE [LARGE SCALE GENOMIC DNA]</scope>
    <source>
        <strain evidence="6 7">SAFR-032</strain>
    </source>
</reference>
<dbReference type="InterPro" id="IPR015424">
    <property type="entry name" value="PyrdxlP-dep_Trfase"/>
</dbReference>
<dbReference type="HOGENOM" id="CLU_033332_1_0_9"/>
<proteinExistence type="inferred from homology"/>
<evidence type="ECO:0000256" key="2">
    <source>
        <dbReference type="ARBA" id="ARBA00037999"/>
    </source>
</evidence>
<dbReference type="PANTHER" id="PTHR30244">
    <property type="entry name" value="TRANSAMINASE"/>
    <property type="match status" value="1"/>
</dbReference>